<accession>A0ABR2P212</accession>
<evidence type="ECO:0000256" key="1">
    <source>
        <dbReference type="SAM" id="MobiDB-lite"/>
    </source>
</evidence>
<reference evidence="2 3" key="1">
    <citation type="journal article" date="2024" name="G3 (Bethesda)">
        <title>Genome assembly of Hibiscus sabdariffa L. provides insights into metabolisms of medicinal natural products.</title>
        <authorList>
            <person name="Kim T."/>
        </authorList>
    </citation>
    <scope>NUCLEOTIDE SEQUENCE [LARGE SCALE GENOMIC DNA]</scope>
    <source>
        <strain evidence="2">TK-2024</strain>
        <tissue evidence="2">Old leaves</tissue>
    </source>
</reference>
<feature type="region of interest" description="Disordered" evidence="1">
    <location>
        <begin position="1"/>
        <end position="34"/>
    </location>
</feature>
<comment type="caution">
    <text evidence="2">The sequence shown here is derived from an EMBL/GenBank/DDBJ whole genome shotgun (WGS) entry which is preliminary data.</text>
</comment>
<evidence type="ECO:0000313" key="2">
    <source>
        <dbReference type="EMBL" id="KAK8982351.1"/>
    </source>
</evidence>
<organism evidence="2 3">
    <name type="scientific">Hibiscus sabdariffa</name>
    <name type="common">roselle</name>
    <dbReference type="NCBI Taxonomy" id="183260"/>
    <lineage>
        <taxon>Eukaryota</taxon>
        <taxon>Viridiplantae</taxon>
        <taxon>Streptophyta</taxon>
        <taxon>Embryophyta</taxon>
        <taxon>Tracheophyta</taxon>
        <taxon>Spermatophyta</taxon>
        <taxon>Magnoliopsida</taxon>
        <taxon>eudicotyledons</taxon>
        <taxon>Gunneridae</taxon>
        <taxon>Pentapetalae</taxon>
        <taxon>rosids</taxon>
        <taxon>malvids</taxon>
        <taxon>Malvales</taxon>
        <taxon>Malvaceae</taxon>
        <taxon>Malvoideae</taxon>
        <taxon>Hibiscus</taxon>
    </lineage>
</organism>
<gene>
    <name evidence="2" type="ORF">V6N11_037522</name>
</gene>
<name>A0ABR2P212_9ROSI</name>
<evidence type="ECO:0000313" key="3">
    <source>
        <dbReference type="Proteomes" id="UP001396334"/>
    </source>
</evidence>
<dbReference type="EMBL" id="JBBPBN010000086">
    <property type="protein sequence ID" value="KAK8982351.1"/>
    <property type="molecule type" value="Genomic_DNA"/>
</dbReference>
<feature type="compositionally biased region" description="Basic and acidic residues" evidence="1">
    <location>
        <begin position="21"/>
        <end position="31"/>
    </location>
</feature>
<proteinExistence type="predicted"/>
<protein>
    <submittedName>
        <fullName evidence="2">Uncharacterized protein</fullName>
    </submittedName>
</protein>
<feature type="compositionally biased region" description="Acidic residues" evidence="1">
    <location>
        <begin position="8"/>
        <end position="20"/>
    </location>
</feature>
<sequence>MKGRLETEFDVDSSSEDDKDSEVGKRGKNMVEEDDSNWPLDYFEQHSIRNVGNTQLEDFQRAREGNPFQVYQNAKDRLPPRRIGNVLIDLKYVPQLCDVSYAGQWESRRVFELRESIPSCLVTSQSVNLSLRIPFLPIVIS</sequence>
<keyword evidence="3" id="KW-1185">Reference proteome</keyword>
<dbReference type="Proteomes" id="UP001396334">
    <property type="component" value="Unassembled WGS sequence"/>
</dbReference>